<dbReference type="SMART" id="SM00382">
    <property type="entry name" value="AAA"/>
    <property type="match status" value="1"/>
</dbReference>
<evidence type="ECO:0000256" key="4">
    <source>
        <dbReference type="ARBA" id="ARBA00022618"/>
    </source>
</evidence>
<keyword evidence="8 9" id="KW-0131">Cell cycle</keyword>
<proteinExistence type="inferred from homology"/>
<evidence type="ECO:0000313" key="11">
    <source>
        <dbReference type="EMBL" id="PHU36257.1"/>
    </source>
</evidence>
<dbReference type="InterPro" id="IPR027417">
    <property type="entry name" value="P-loop_NTPase"/>
</dbReference>
<dbReference type="InterPro" id="IPR003439">
    <property type="entry name" value="ABC_transporter-like_ATP-bd"/>
</dbReference>
<evidence type="ECO:0000259" key="10">
    <source>
        <dbReference type="PROSITE" id="PS50893"/>
    </source>
</evidence>
<protein>
    <recommendedName>
        <fullName evidence="2 9">Cell division ATP-binding protein FtsE</fullName>
    </recommendedName>
</protein>
<keyword evidence="12" id="KW-1185">Reference proteome</keyword>
<keyword evidence="3 9" id="KW-1003">Cell membrane</keyword>
<dbReference type="Proteomes" id="UP000224563">
    <property type="component" value="Unassembled WGS sequence"/>
</dbReference>
<comment type="similarity">
    <text evidence="1 9">Belongs to the ABC transporter superfamily.</text>
</comment>
<dbReference type="InterPro" id="IPR003593">
    <property type="entry name" value="AAA+_ATPase"/>
</dbReference>
<keyword evidence="6 9" id="KW-0067">ATP-binding</keyword>
<comment type="function">
    <text evidence="9">Part of the ABC transporter FtsEX involved in cellular division.</text>
</comment>
<organism evidence="11 12">
    <name type="scientific">Agathobacter ruminis</name>
    <dbReference type="NCBI Taxonomy" id="1712665"/>
    <lineage>
        <taxon>Bacteria</taxon>
        <taxon>Bacillati</taxon>
        <taxon>Bacillota</taxon>
        <taxon>Clostridia</taxon>
        <taxon>Lachnospirales</taxon>
        <taxon>Lachnospiraceae</taxon>
        <taxon>Agathobacter</taxon>
    </lineage>
</organism>
<evidence type="ECO:0000256" key="7">
    <source>
        <dbReference type="ARBA" id="ARBA00023136"/>
    </source>
</evidence>
<name>A0A2G3DYZ0_9FIRM</name>
<dbReference type="PROSITE" id="PS00211">
    <property type="entry name" value="ABC_TRANSPORTER_1"/>
    <property type="match status" value="1"/>
</dbReference>
<comment type="caution">
    <text evidence="11">The sequence shown here is derived from an EMBL/GenBank/DDBJ whole genome shotgun (WGS) entry which is preliminary data.</text>
</comment>
<evidence type="ECO:0000256" key="3">
    <source>
        <dbReference type="ARBA" id="ARBA00022475"/>
    </source>
</evidence>
<dbReference type="GO" id="GO:0005524">
    <property type="term" value="F:ATP binding"/>
    <property type="evidence" value="ECO:0007669"/>
    <property type="project" value="UniProtKB-UniRule"/>
</dbReference>
<dbReference type="GO" id="GO:0051301">
    <property type="term" value="P:cell division"/>
    <property type="evidence" value="ECO:0007669"/>
    <property type="project" value="UniProtKB-UniRule"/>
</dbReference>
<feature type="domain" description="ABC transporter" evidence="10">
    <location>
        <begin position="2"/>
        <end position="227"/>
    </location>
</feature>
<reference evidence="11 12" key="1">
    <citation type="submission" date="2017-10" db="EMBL/GenBank/DDBJ databases">
        <title>Resolving the taxonomy of Roseburia spp., Eubacterium rectale and Agathobacter spp. through phylogenomic analysis.</title>
        <authorList>
            <person name="Sheridan P.O."/>
            <person name="Walker A.W."/>
            <person name="Duncan S.H."/>
            <person name="Scott K.P."/>
            <person name="Toole P.W.O."/>
            <person name="Luis P."/>
            <person name="Flint H.J."/>
        </authorList>
    </citation>
    <scope>NUCLEOTIDE SEQUENCE [LARGE SCALE GENOMIC DNA]</scope>
    <source>
        <strain evidence="11 12">JK623</strain>
    </source>
</reference>
<dbReference type="FunFam" id="3.40.50.300:FF:000056">
    <property type="entry name" value="Cell division ATP-binding protein FtsE"/>
    <property type="match status" value="1"/>
</dbReference>
<dbReference type="PANTHER" id="PTHR24220">
    <property type="entry name" value="IMPORT ATP-BINDING PROTEIN"/>
    <property type="match status" value="1"/>
</dbReference>
<accession>A0A2G3DYZ0</accession>
<gene>
    <name evidence="9 11" type="primary">ftsE</name>
    <name evidence="11" type="ORF">CSX02_13325</name>
</gene>
<sequence length="227" mass="25460">MITLEHVSKAYTAGIPALNDVSLHIDKGEFVFIVGDSGSGKSTLIKLLLKELDPTEGVITVNGRNVNKIRRRQIPKFRRKIGVVFQDYRLLKDRNVYDNVAFAQKVIGESNKHIKKRVPVMLSMVGLAPKYKSFPDQMSGGEQQRVAIARALINEPEILLADEPTGNLDNNNTWEIMKLLEEINNRGTTVVVVTHNLEIVKVMKKRVITIKRGTIVSDTRMGDENAN</sequence>
<dbReference type="NCBIfam" id="TIGR02673">
    <property type="entry name" value="FtsE"/>
    <property type="match status" value="1"/>
</dbReference>
<comment type="subunit">
    <text evidence="9">Homodimer. Forms a membrane-associated complex with FtsX.</text>
</comment>
<dbReference type="GO" id="GO:0022857">
    <property type="term" value="F:transmembrane transporter activity"/>
    <property type="evidence" value="ECO:0007669"/>
    <property type="project" value="TreeGrafter"/>
</dbReference>
<keyword evidence="5 9" id="KW-0547">Nucleotide-binding</keyword>
<evidence type="ECO:0000256" key="9">
    <source>
        <dbReference type="RuleBase" id="RU365094"/>
    </source>
</evidence>
<dbReference type="InterPro" id="IPR005286">
    <property type="entry name" value="Cell_div_FtsE"/>
</dbReference>
<dbReference type="InterPro" id="IPR025662">
    <property type="entry name" value="Sigma_54_int_dom_ATP-bd_1"/>
</dbReference>
<dbReference type="InterPro" id="IPR015854">
    <property type="entry name" value="ABC_transpr_LolD-like"/>
</dbReference>
<keyword evidence="7 9" id="KW-0472">Membrane</keyword>
<evidence type="ECO:0000256" key="5">
    <source>
        <dbReference type="ARBA" id="ARBA00022741"/>
    </source>
</evidence>
<evidence type="ECO:0000256" key="1">
    <source>
        <dbReference type="ARBA" id="ARBA00005417"/>
    </source>
</evidence>
<evidence type="ECO:0000256" key="6">
    <source>
        <dbReference type="ARBA" id="ARBA00022840"/>
    </source>
</evidence>
<dbReference type="AlphaFoldDB" id="A0A2G3DYZ0"/>
<evidence type="ECO:0000256" key="8">
    <source>
        <dbReference type="ARBA" id="ARBA00023306"/>
    </source>
</evidence>
<evidence type="ECO:0000313" key="12">
    <source>
        <dbReference type="Proteomes" id="UP000224563"/>
    </source>
</evidence>
<dbReference type="Gene3D" id="3.40.50.300">
    <property type="entry name" value="P-loop containing nucleotide triphosphate hydrolases"/>
    <property type="match status" value="1"/>
</dbReference>
<dbReference type="Pfam" id="PF00005">
    <property type="entry name" value="ABC_tran"/>
    <property type="match status" value="1"/>
</dbReference>
<dbReference type="PROSITE" id="PS50893">
    <property type="entry name" value="ABC_TRANSPORTER_2"/>
    <property type="match status" value="1"/>
</dbReference>
<dbReference type="RefSeq" id="WP_031544485.1">
    <property type="nucleotide sequence ID" value="NZ_JANSWH010000040.1"/>
</dbReference>
<dbReference type="PANTHER" id="PTHR24220:SF470">
    <property type="entry name" value="CELL DIVISION ATP-BINDING PROTEIN FTSE"/>
    <property type="match status" value="1"/>
</dbReference>
<keyword evidence="4 9" id="KW-0132">Cell division</keyword>
<evidence type="ECO:0000256" key="2">
    <source>
        <dbReference type="ARBA" id="ARBA00020019"/>
    </source>
</evidence>
<comment type="subcellular location">
    <subcellularLocation>
        <location evidence="9">Cell membrane</location>
        <topology evidence="9">Peripheral membrane protein</topology>
        <orientation evidence="9">Cytoplasmic side</orientation>
    </subcellularLocation>
</comment>
<dbReference type="InterPro" id="IPR017871">
    <property type="entry name" value="ABC_transporter-like_CS"/>
</dbReference>
<reference evidence="11 12" key="2">
    <citation type="submission" date="2017-10" db="EMBL/GenBank/DDBJ databases">
        <authorList>
            <person name="Banno H."/>
            <person name="Chua N.-H."/>
        </authorList>
    </citation>
    <scope>NUCLEOTIDE SEQUENCE [LARGE SCALE GENOMIC DNA]</scope>
    <source>
        <strain evidence="11 12">JK623</strain>
    </source>
</reference>
<dbReference type="PROSITE" id="PS00675">
    <property type="entry name" value="SIGMA54_INTERACT_1"/>
    <property type="match status" value="1"/>
</dbReference>
<dbReference type="GO" id="GO:0016887">
    <property type="term" value="F:ATP hydrolysis activity"/>
    <property type="evidence" value="ECO:0007669"/>
    <property type="project" value="InterPro"/>
</dbReference>
<dbReference type="EMBL" id="PDYG01000135">
    <property type="protein sequence ID" value="PHU36257.1"/>
    <property type="molecule type" value="Genomic_DNA"/>
</dbReference>
<dbReference type="GO" id="GO:0005886">
    <property type="term" value="C:plasma membrane"/>
    <property type="evidence" value="ECO:0007669"/>
    <property type="project" value="UniProtKB-SubCell"/>
</dbReference>
<dbReference type="SUPFAM" id="SSF52540">
    <property type="entry name" value="P-loop containing nucleoside triphosphate hydrolases"/>
    <property type="match status" value="1"/>
</dbReference>